<feature type="compositionally biased region" description="Acidic residues" evidence="2">
    <location>
        <begin position="640"/>
        <end position="650"/>
    </location>
</feature>
<evidence type="ECO:0000313" key="3">
    <source>
        <dbReference type="EMBL" id="KFH44389.1"/>
    </source>
</evidence>
<comment type="caution">
    <text evidence="3">The sequence shown here is derived from an EMBL/GenBank/DDBJ whole genome shotgun (WGS) entry which is preliminary data.</text>
</comment>
<dbReference type="InterPro" id="IPR021858">
    <property type="entry name" value="Fun_TF"/>
</dbReference>
<proteinExistence type="predicted"/>
<dbReference type="STRING" id="857340.A0A086T4V7"/>
<dbReference type="Pfam" id="PF11951">
    <property type="entry name" value="Fungal_trans_2"/>
    <property type="match status" value="1"/>
</dbReference>
<feature type="region of interest" description="Disordered" evidence="2">
    <location>
        <begin position="633"/>
        <end position="663"/>
    </location>
</feature>
<dbReference type="PANTHER" id="PTHR37540">
    <property type="entry name" value="TRANSCRIPTION FACTOR (ACR-2), PUTATIVE-RELATED-RELATED"/>
    <property type="match status" value="1"/>
</dbReference>
<dbReference type="EMBL" id="JPKY01000049">
    <property type="protein sequence ID" value="KFH44389.1"/>
    <property type="molecule type" value="Genomic_DNA"/>
</dbReference>
<dbReference type="HOGENOM" id="CLU_015774_0_0_1"/>
<gene>
    <name evidence="3" type="ORF">ACRE_048490</name>
</gene>
<evidence type="ECO:0000256" key="2">
    <source>
        <dbReference type="SAM" id="MobiDB-lite"/>
    </source>
</evidence>
<name>A0A086T4V7_HAPC1</name>
<dbReference type="OrthoDB" id="415825at2759"/>
<protein>
    <recommendedName>
        <fullName evidence="5">Transcription factor domain-containing protein</fullName>
    </recommendedName>
</protein>
<dbReference type="AlphaFoldDB" id="A0A086T4V7"/>
<evidence type="ECO:0008006" key="5">
    <source>
        <dbReference type="Google" id="ProtNLM"/>
    </source>
</evidence>
<accession>A0A086T4V7</accession>
<evidence type="ECO:0000256" key="1">
    <source>
        <dbReference type="ARBA" id="ARBA00023242"/>
    </source>
</evidence>
<sequence length="663" mass="72121">MELGRGPRTSDGLAAEALSTKGGPYPHLNLAGIHDAILQLESTYEGRNQGGVFREKEELVGEDLGLVPSYAVSGEFTGHVRNWLPFQLTSVQDEHGNTNRQSILEALKASLERENGSGTRLPAGDEWMLDAAQLIWAAQASSQQPTFSLQSMDHELRHLPMIPTKLNKELARTHLRLIARFKGSISGYPSPDHPLMKHWVPFLIQDPLLINVVLFTSACFLNETGHLPKTVVVALRGMVYQSLNNNLRSAKSQTSDAAILAVAEMVMDEWLWGKTQDLHAHMAGLRTMICMRGGLQDLGMHGYISKIVLINDAGMALGHEAQPEIFGRPGFEFEDPIMVPFQVSLNSPLVTGWPSFASCAASLKIHPFTALILDDVRTMMQTVLALPPDATPEQLQHVASVASWVYGRIGELPDNVALYQSPRPGASPADASSDTTSPPNSVDSTRSPNGRSTSAASPESTGASRTASVVIKAEASSTPRIARGSPPADVPDPVYRMVRMAATIYCRAVLSRAPTSMVCSASEVLQVWGMTWRIPMNSRTTILGIYLWTLLAVAPSCHDMAPARFIKTFLVNGLLTAAVENWHVSIAAADAALRLQRWLRGSATTRRFVFGGETSIEKHGFAVKEVLENISTVHKGNDDRGDEDGNEEQDVGMSGRVRTIRAS</sequence>
<feature type="compositionally biased region" description="Low complexity" evidence="2">
    <location>
        <begin position="421"/>
        <end position="439"/>
    </location>
</feature>
<feature type="compositionally biased region" description="Polar residues" evidence="2">
    <location>
        <begin position="440"/>
        <end position="467"/>
    </location>
</feature>
<dbReference type="Proteomes" id="UP000029964">
    <property type="component" value="Unassembled WGS sequence"/>
</dbReference>
<evidence type="ECO:0000313" key="4">
    <source>
        <dbReference type="Proteomes" id="UP000029964"/>
    </source>
</evidence>
<feature type="region of interest" description="Disordered" evidence="2">
    <location>
        <begin position="417"/>
        <end position="469"/>
    </location>
</feature>
<reference evidence="4" key="1">
    <citation type="journal article" date="2014" name="Genome Announc.">
        <title>Genome sequence and annotation of Acremonium chrysogenum, producer of the beta-lactam antibiotic cephalosporin C.</title>
        <authorList>
            <person name="Terfehr D."/>
            <person name="Dahlmann T.A."/>
            <person name="Specht T."/>
            <person name="Zadra I."/>
            <person name="Kuernsteiner H."/>
            <person name="Kueck U."/>
        </authorList>
    </citation>
    <scope>NUCLEOTIDE SEQUENCE [LARGE SCALE GENOMIC DNA]</scope>
    <source>
        <strain evidence="4">ATCC 11550 / CBS 779.69 / DSM 880 / IAM 14645 / JCM 23072 / IMI 49137</strain>
    </source>
</reference>
<organism evidence="3 4">
    <name type="scientific">Hapsidospora chrysogenum (strain ATCC 11550 / CBS 779.69 / DSM 880 / IAM 14645 / JCM 23072 / IMI 49137)</name>
    <name type="common">Acremonium chrysogenum</name>
    <dbReference type="NCBI Taxonomy" id="857340"/>
    <lineage>
        <taxon>Eukaryota</taxon>
        <taxon>Fungi</taxon>
        <taxon>Dikarya</taxon>
        <taxon>Ascomycota</taxon>
        <taxon>Pezizomycotina</taxon>
        <taxon>Sordariomycetes</taxon>
        <taxon>Hypocreomycetidae</taxon>
        <taxon>Hypocreales</taxon>
        <taxon>Bionectriaceae</taxon>
        <taxon>Hapsidospora</taxon>
    </lineage>
</organism>
<keyword evidence="1" id="KW-0539">Nucleus</keyword>
<dbReference type="PANTHER" id="PTHR37540:SF9">
    <property type="entry name" value="ZN(2)-C6 FUNGAL-TYPE DOMAIN-CONTAINING PROTEIN"/>
    <property type="match status" value="1"/>
</dbReference>
<keyword evidence="4" id="KW-1185">Reference proteome</keyword>